<feature type="domain" description="Peptidase M16 N-terminal" evidence="9">
    <location>
        <begin position="109"/>
        <end position="230"/>
    </location>
</feature>
<dbReference type="AlphaFoldDB" id="A0A1Y1I718"/>
<feature type="domain" description="Coenzyme PQQ synthesis protein F-like C-terminal lobe" evidence="12">
    <location>
        <begin position="865"/>
        <end position="964"/>
    </location>
</feature>
<feature type="domain" description="Peptidase M16 middle/third" evidence="11">
    <location>
        <begin position="453"/>
        <end position="756"/>
    </location>
</feature>
<dbReference type="Gene3D" id="3.30.830.10">
    <property type="entry name" value="Metalloenzyme, LuxS/M16 peptidase-like"/>
    <property type="match status" value="4"/>
</dbReference>
<dbReference type="GO" id="GO:0006508">
    <property type="term" value="P:proteolysis"/>
    <property type="evidence" value="ECO:0007669"/>
    <property type="project" value="UniProtKB-KW"/>
</dbReference>
<keyword evidence="2" id="KW-0645">Protease</keyword>
<comment type="similarity">
    <text evidence="1 7">Belongs to the peptidase M16 family.</text>
</comment>
<evidence type="ECO:0000259" key="9">
    <source>
        <dbReference type="Pfam" id="PF00675"/>
    </source>
</evidence>
<evidence type="ECO:0000256" key="2">
    <source>
        <dbReference type="ARBA" id="ARBA00022670"/>
    </source>
</evidence>
<dbReference type="EMBL" id="DF237173">
    <property type="protein sequence ID" value="GAQ85219.1"/>
    <property type="molecule type" value="Genomic_DNA"/>
</dbReference>
<dbReference type="PANTHER" id="PTHR43690">
    <property type="entry name" value="NARDILYSIN"/>
    <property type="match status" value="1"/>
</dbReference>
<accession>A0A1Y1I718</accession>
<feature type="domain" description="Peptidase M16 C-terminal" evidence="10">
    <location>
        <begin position="266"/>
        <end position="447"/>
    </location>
</feature>
<dbReference type="InterPro" id="IPR007863">
    <property type="entry name" value="Peptidase_M16_C"/>
</dbReference>
<evidence type="ECO:0000259" key="12">
    <source>
        <dbReference type="Pfam" id="PF22456"/>
    </source>
</evidence>
<dbReference type="InterPro" id="IPR032632">
    <property type="entry name" value="Peptidase_M16_M"/>
</dbReference>
<dbReference type="Pfam" id="PF16187">
    <property type="entry name" value="Peptidase_M16_M"/>
    <property type="match status" value="1"/>
</dbReference>
<dbReference type="FunFam" id="3.30.830.10:FF:000005">
    <property type="entry name" value="nardilysin isoform X1"/>
    <property type="match status" value="1"/>
</dbReference>
<dbReference type="OMA" id="INQVMEH"/>
<evidence type="ECO:0000256" key="3">
    <source>
        <dbReference type="ARBA" id="ARBA00022723"/>
    </source>
</evidence>
<evidence type="ECO:0000256" key="4">
    <source>
        <dbReference type="ARBA" id="ARBA00022801"/>
    </source>
</evidence>
<dbReference type="GO" id="GO:0005737">
    <property type="term" value="C:cytoplasm"/>
    <property type="evidence" value="ECO:0007669"/>
    <property type="project" value="UniProtKB-ARBA"/>
</dbReference>
<dbReference type="OrthoDB" id="952271at2759"/>
<evidence type="ECO:0000259" key="10">
    <source>
        <dbReference type="Pfam" id="PF05193"/>
    </source>
</evidence>
<proteinExistence type="inferred from homology"/>
<evidence type="ECO:0000256" key="1">
    <source>
        <dbReference type="ARBA" id="ARBA00007261"/>
    </source>
</evidence>
<dbReference type="SUPFAM" id="SSF63411">
    <property type="entry name" value="LuxS/MPP-like metallohydrolase"/>
    <property type="match status" value="4"/>
</dbReference>
<dbReference type="Pfam" id="PF00675">
    <property type="entry name" value="Peptidase_M16"/>
    <property type="match status" value="1"/>
</dbReference>
<reference evidence="13 14" key="1">
    <citation type="journal article" date="2014" name="Nat. Commun.">
        <title>Klebsormidium flaccidum genome reveals primary factors for plant terrestrial adaptation.</title>
        <authorList>
            <person name="Hori K."/>
            <person name="Maruyama F."/>
            <person name="Fujisawa T."/>
            <person name="Togashi T."/>
            <person name="Yamamoto N."/>
            <person name="Seo M."/>
            <person name="Sato S."/>
            <person name="Yamada T."/>
            <person name="Mori H."/>
            <person name="Tajima N."/>
            <person name="Moriyama T."/>
            <person name="Ikeuchi M."/>
            <person name="Watanabe M."/>
            <person name="Wada H."/>
            <person name="Kobayashi K."/>
            <person name="Saito M."/>
            <person name="Masuda T."/>
            <person name="Sasaki-Sekimoto Y."/>
            <person name="Mashiguchi K."/>
            <person name="Awai K."/>
            <person name="Shimojima M."/>
            <person name="Masuda S."/>
            <person name="Iwai M."/>
            <person name="Nobusawa T."/>
            <person name="Narise T."/>
            <person name="Kondo S."/>
            <person name="Saito H."/>
            <person name="Sato R."/>
            <person name="Murakawa M."/>
            <person name="Ihara Y."/>
            <person name="Oshima-Yamada Y."/>
            <person name="Ohtaka K."/>
            <person name="Satoh M."/>
            <person name="Sonobe K."/>
            <person name="Ishii M."/>
            <person name="Ohtani R."/>
            <person name="Kanamori-Sato M."/>
            <person name="Honoki R."/>
            <person name="Miyazaki D."/>
            <person name="Mochizuki H."/>
            <person name="Umetsu J."/>
            <person name="Higashi K."/>
            <person name="Shibata D."/>
            <person name="Kamiya Y."/>
            <person name="Sato N."/>
            <person name="Nakamura Y."/>
            <person name="Tabata S."/>
            <person name="Ida S."/>
            <person name="Kurokawa K."/>
            <person name="Ohta H."/>
        </authorList>
    </citation>
    <scope>NUCLEOTIDE SEQUENCE [LARGE SCALE GENOMIC DNA]</scope>
    <source>
        <strain evidence="13 14">NIES-2285</strain>
    </source>
</reference>
<feature type="compositionally biased region" description="Basic and acidic residues" evidence="8">
    <location>
        <begin position="45"/>
        <end position="57"/>
    </location>
</feature>
<dbReference type="InterPro" id="IPR011249">
    <property type="entry name" value="Metalloenz_LuxS/M16"/>
</dbReference>
<evidence type="ECO:0000256" key="7">
    <source>
        <dbReference type="RuleBase" id="RU004447"/>
    </source>
</evidence>
<dbReference type="InterPro" id="IPR011765">
    <property type="entry name" value="Pept_M16_N"/>
</dbReference>
<evidence type="ECO:0000259" key="11">
    <source>
        <dbReference type="Pfam" id="PF16187"/>
    </source>
</evidence>
<dbReference type="InterPro" id="IPR054734">
    <property type="entry name" value="PqqF-like_C_4"/>
</dbReference>
<feature type="compositionally biased region" description="Acidic residues" evidence="8">
    <location>
        <begin position="58"/>
        <end position="95"/>
    </location>
</feature>
<dbReference type="FunFam" id="3.30.830.10:FF:000003">
    <property type="entry name" value="Insulin-degrading enzyme"/>
    <property type="match status" value="1"/>
</dbReference>
<evidence type="ECO:0000256" key="6">
    <source>
        <dbReference type="ARBA" id="ARBA00023049"/>
    </source>
</evidence>
<keyword evidence="3" id="KW-0479">Metal-binding</keyword>
<dbReference type="Proteomes" id="UP000054558">
    <property type="component" value="Unassembled WGS sequence"/>
</dbReference>
<dbReference type="STRING" id="105231.A0A1Y1I718"/>
<keyword evidence="14" id="KW-1185">Reference proteome</keyword>
<feature type="region of interest" description="Disordered" evidence="8">
    <location>
        <begin position="576"/>
        <end position="598"/>
    </location>
</feature>
<dbReference type="InterPro" id="IPR050626">
    <property type="entry name" value="Peptidase_M16"/>
</dbReference>
<dbReference type="GO" id="GO:0004222">
    <property type="term" value="F:metalloendopeptidase activity"/>
    <property type="evidence" value="ECO:0007669"/>
    <property type="project" value="InterPro"/>
</dbReference>
<sequence>MAVNVVSPSSAGDIIKSAEDKKLYRRLVLDNGLTVVLIHDPEMAEKLADPAADRNGESVEESEEADSDEDEDDNEWESDEDEMDDDESGSDEEAGEGDKKKEGHGGASKKAAAAMCVGVGSFSDPMEAQGLAHFLEHMLFMGSQKFPDENEYDSYLSKHGGGSNAFTEAEYTCFHFDVNRRFLQGALDRFAQFFINPLAKVEAMDREVQSVDSEFNQVLQDDNARLQQLHCSTADVSHPFHKFMWGNKKSLSGGEGTGGPDMRSLLMKLYLEHYRADRMHLAVLGGDSLDTLEEWVTKLFSPIRGQGGPRPSFLPPPGAPPAYQPGLLYKVESVRDQNLLSLTWQLPCLDAHYQAKPADYVSHLIGHEGAGSLLSLLKAKGWATGLSAGVGDGGLDRSTACYMFEAHIWLSVLGLEKVYDVIGLLYQYVAMLRREGPQEWVFRELQAIAEMDFRFAEEREAEDCVVSVAHNMSLYQPEHTLYGDYIYRDWDPRLVTDVLDRLTPSNMRVDIVTQHFDASAPGVLKEPWFEVPYTVEPLPNDLLQTWSQPPGVDSALKMPPRNEYIPLDFSLRAEKEPEKAGANGAAAANGVGGRKEGKVEPPVVIHEDESLKLWFKQDTQFKTPRANMYFSITSPVAHSSVDNCVMTELFVKLVEDALNETLYLANVAKLDSSIAIHADKFELRVGGFSDKLLKLVSRLFTELRRFEVRPDRFLVMREASERGYRNVNMKPLKHSAYLRLALLKERHWPFEDRLAALGRITAEDVRKFVPSLFEKTFVEVLAHGNLTRSEALQLVGIVKEAFPGSPLSPEERPVERILRLPEGVQYLHEVETKNDAEENSVVEMYYQVGLPRKQSYAADYALVDLLEQLAYEPFYDQLRTKEQLGYRVDCGVRATHRVLGFCFRVQSADYAPDHLHKRGEAFLTTFRKQLADMPADEFDEHRESLIDEKLQKDHALREESDRFWEQIWEPRYMFDARQQEAAALQTVTKEQVLEWFDEHIAQTSGRRKRLSIHVWGRKAAEKQGGIAAVQSKQVEVAGDEKLVRTLDGSELRTGLEFFPVPELTA</sequence>
<gene>
    <name evidence="13" type="ORF">KFL_002240200</name>
</gene>
<evidence type="ECO:0000256" key="5">
    <source>
        <dbReference type="ARBA" id="ARBA00022833"/>
    </source>
</evidence>
<keyword evidence="5" id="KW-0862">Zinc</keyword>
<evidence type="ECO:0000313" key="14">
    <source>
        <dbReference type="Proteomes" id="UP000054558"/>
    </source>
</evidence>
<dbReference type="GO" id="GO:0046872">
    <property type="term" value="F:metal ion binding"/>
    <property type="evidence" value="ECO:0007669"/>
    <property type="project" value="UniProtKB-KW"/>
</dbReference>
<evidence type="ECO:0000256" key="8">
    <source>
        <dbReference type="SAM" id="MobiDB-lite"/>
    </source>
</evidence>
<name>A0A1Y1I718_KLENI</name>
<dbReference type="InterPro" id="IPR001431">
    <property type="entry name" value="Pept_M16_Zn_BS"/>
</dbReference>
<dbReference type="Pfam" id="PF22456">
    <property type="entry name" value="PqqF-like_C_4"/>
    <property type="match status" value="1"/>
</dbReference>
<evidence type="ECO:0000313" key="13">
    <source>
        <dbReference type="EMBL" id="GAQ85219.1"/>
    </source>
</evidence>
<feature type="compositionally biased region" description="Low complexity" evidence="8">
    <location>
        <begin position="580"/>
        <end position="589"/>
    </location>
</feature>
<dbReference type="Pfam" id="PF05193">
    <property type="entry name" value="Peptidase_M16_C"/>
    <property type="match status" value="1"/>
</dbReference>
<organism evidence="13 14">
    <name type="scientific">Klebsormidium nitens</name>
    <name type="common">Green alga</name>
    <name type="synonym">Ulothrix nitens</name>
    <dbReference type="NCBI Taxonomy" id="105231"/>
    <lineage>
        <taxon>Eukaryota</taxon>
        <taxon>Viridiplantae</taxon>
        <taxon>Streptophyta</taxon>
        <taxon>Klebsormidiophyceae</taxon>
        <taxon>Klebsormidiales</taxon>
        <taxon>Klebsormidiaceae</taxon>
        <taxon>Klebsormidium</taxon>
    </lineage>
</organism>
<keyword evidence="6" id="KW-0482">Metalloprotease</keyword>
<feature type="region of interest" description="Disordered" evidence="8">
    <location>
        <begin position="45"/>
        <end position="107"/>
    </location>
</feature>
<dbReference type="PROSITE" id="PS00143">
    <property type="entry name" value="INSULINASE"/>
    <property type="match status" value="1"/>
</dbReference>
<protein>
    <submittedName>
        <fullName evidence="13">Insulinase (Peptidase family M16) family protein</fullName>
    </submittedName>
</protein>
<dbReference type="PANTHER" id="PTHR43690:SF18">
    <property type="entry name" value="INSULIN-DEGRADING ENZYME-RELATED"/>
    <property type="match status" value="1"/>
</dbReference>
<keyword evidence="4" id="KW-0378">Hydrolase</keyword>